<dbReference type="SFLD" id="SFLDG01205">
    <property type="entry name" value="AMPS.1"/>
    <property type="match status" value="1"/>
</dbReference>
<dbReference type="Pfam" id="PF02798">
    <property type="entry name" value="GST_N"/>
    <property type="match status" value="1"/>
</dbReference>
<dbReference type="Gene3D" id="3.40.30.10">
    <property type="entry name" value="Glutaredoxin"/>
    <property type="match status" value="1"/>
</dbReference>
<evidence type="ECO:0000256" key="4">
    <source>
        <dbReference type="ARBA" id="ARBA00047960"/>
    </source>
</evidence>
<comment type="similarity">
    <text evidence="3">Belongs to the GST superfamily. Sigma family.</text>
</comment>
<dbReference type="FunFam" id="3.40.30.10:FF:000035">
    <property type="entry name" value="hematopoietic prostaglandin D synthase"/>
    <property type="match status" value="1"/>
</dbReference>
<proteinExistence type="inferred from homology"/>
<feature type="domain" description="GST N-terminal" evidence="5">
    <location>
        <begin position="2"/>
        <end position="79"/>
    </location>
</feature>
<dbReference type="CDD" id="cd03039">
    <property type="entry name" value="GST_N_Sigma_like"/>
    <property type="match status" value="1"/>
</dbReference>
<evidence type="ECO:0000313" key="8">
    <source>
        <dbReference type="WBParaSite" id="PDA_v2.g22674.t1"/>
    </source>
</evidence>
<dbReference type="WBParaSite" id="PDA_v2.g22674.t1">
    <property type="protein sequence ID" value="PDA_v2.g22674.t1"/>
    <property type="gene ID" value="PDA_v2.g22674"/>
</dbReference>
<dbReference type="InterPro" id="IPR036282">
    <property type="entry name" value="Glutathione-S-Trfase_C_sf"/>
</dbReference>
<dbReference type="InterPro" id="IPR010987">
    <property type="entry name" value="Glutathione-S-Trfase_C-like"/>
</dbReference>
<dbReference type="GO" id="GO:0006749">
    <property type="term" value="P:glutathione metabolic process"/>
    <property type="evidence" value="ECO:0007669"/>
    <property type="project" value="TreeGrafter"/>
</dbReference>
<keyword evidence="7" id="KW-1185">Reference proteome</keyword>
<dbReference type="Pfam" id="PF14497">
    <property type="entry name" value="GST_C_3"/>
    <property type="match status" value="1"/>
</dbReference>
<dbReference type="Proteomes" id="UP000887578">
    <property type="component" value="Unplaced"/>
</dbReference>
<protein>
    <recommendedName>
        <fullName evidence="1">glutathione transferase</fullName>
        <ecNumber evidence="1">2.5.1.18</ecNumber>
    </recommendedName>
</protein>
<name>A0A914PVA2_9BILA</name>
<dbReference type="SUPFAM" id="SSF52833">
    <property type="entry name" value="Thioredoxin-like"/>
    <property type="match status" value="1"/>
</dbReference>
<evidence type="ECO:0000256" key="3">
    <source>
        <dbReference type="ARBA" id="ARBA00038317"/>
    </source>
</evidence>
<feature type="domain" description="GST C-terminal" evidence="6">
    <location>
        <begin position="81"/>
        <end position="204"/>
    </location>
</feature>
<dbReference type="EC" id="2.5.1.18" evidence="1"/>
<evidence type="ECO:0000259" key="5">
    <source>
        <dbReference type="PROSITE" id="PS50404"/>
    </source>
</evidence>
<dbReference type="PROSITE" id="PS50404">
    <property type="entry name" value="GST_NTER"/>
    <property type="match status" value="1"/>
</dbReference>
<comment type="catalytic activity">
    <reaction evidence="4">
        <text>RX + glutathione = an S-substituted glutathione + a halide anion + H(+)</text>
        <dbReference type="Rhea" id="RHEA:16437"/>
        <dbReference type="ChEBI" id="CHEBI:15378"/>
        <dbReference type="ChEBI" id="CHEBI:16042"/>
        <dbReference type="ChEBI" id="CHEBI:17792"/>
        <dbReference type="ChEBI" id="CHEBI:57925"/>
        <dbReference type="ChEBI" id="CHEBI:90779"/>
        <dbReference type="EC" id="2.5.1.18"/>
    </reaction>
</comment>
<organism evidence="7 8">
    <name type="scientific">Panagrolaimus davidi</name>
    <dbReference type="NCBI Taxonomy" id="227884"/>
    <lineage>
        <taxon>Eukaryota</taxon>
        <taxon>Metazoa</taxon>
        <taxon>Ecdysozoa</taxon>
        <taxon>Nematoda</taxon>
        <taxon>Chromadorea</taxon>
        <taxon>Rhabditida</taxon>
        <taxon>Tylenchina</taxon>
        <taxon>Panagrolaimomorpha</taxon>
        <taxon>Panagrolaimoidea</taxon>
        <taxon>Panagrolaimidae</taxon>
        <taxon>Panagrolaimus</taxon>
    </lineage>
</organism>
<dbReference type="AlphaFoldDB" id="A0A914PVA2"/>
<dbReference type="SFLD" id="SFLDS00019">
    <property type="entry name" value="Glutathione_Transferase_(cytos"/>
    <property type="match status" value="1"/>
</dbReference>
<sequence>MPHYKLNYFDARGYAEAARMILHYAGQEFEDNRFTHEQWPEIKHRSQTGKAPWLEVDGEHIYESAAITRYLGHTFGLAGKDAMENAQIDSIIDTYKDFLNDARPFLMIKTGHVKGNLDELKPKYDEACERWYTYLQKRLDKVGSGFIASKLSWGDFSLAEGIKTAQNFDDQIEKKYPKIIEYKQRVHSQPKIKEYVEKRADSIL</sequence>
<dbReference type="GO" id="GO:0004364">
    <property type="term" value="F:glutathione transferase activity"/>
    <property type="evidence" value="ECO:0007669"/>
    <property type="project" value="UniProtKB-EC"/>
</dbReference>
<evidence type="ECO:0000256" key="1">
    <source>
        <dbReference type="ARBA" id="ARBA00012452"/>
    </source>
</evidence>
<dbReference type="InterPro" id="IPR004046">
    <property type="entry name" value="GST_C"/>
</dbReference>
<dbReference type="InterPro" id="IPR050213">
    <property type="entry name" value="GST_superfamily"/>
</dbReference>
<evidence type="ECO:0000259" key="6">
    <source>
        <dbReference type="PROSITE" id="PS50405"/>
    </source>
</evidence>
<evidence type="ECO:0000256" key="2">
    <source>
        <dbReference type="ARBA" id="ARBA00022679"/>
    </source>
</evidence>
<evidence type="ECO:0000313" key="7">
    <source>
        <dbReference type="Proteomes" id="UP000887578"/>
    </source>
</evidence>
<dbReference type="InterPro" id="IPR036249">
    <property type="entry name" value="Thioredoxin-like_sf"/>
</dbReference>
<dbReference type="InterPro" id="IPR040079">
    <property type="entry name" value="Glutathione_S-Trfase"/>
</dbReference>
<dbReference type="Gene3D" id="1.20.1050.10">
    <property type="match status" value="1"/>
</dbReference>
<dbReference type="InterPro" id="IPR004045">
    <property type="entry name" value="Glutathione_S-Trfase_N"/>
</dbReference>
<dbReference type="PROSITE" id="PS50405">
    <property type="entry name" value="GST_CTER"/>
    <property type="match status" value="1"/>
</dbReference>
<reference evidence="8" key="1">
    <citation type="submission" date="2022-11" db="UniProtKB">
        <authorList>
            <consortium name="WormBaseParasite"/>
        </authorList>
    </citation>
    <scope>IDENTIFICATION</scope>
</reference>
<dbReference type="CDD" id="cd03192">
    <property type="entry name" value="GST_C_Sigma_like"/>
    <property type="match status" value="1"/>
</dbReference>
<dbReference type="SUPFAM" id="SSF47616">
    <property type="entry name" value="GST C-terminal domain-like"/>
    <property type="match status" value="1"/>
</dbReference>
<dbReference type="PANTHER" id="PTHR11571">
    <property type="entry name" value="GLUTATHIONE S-TRANSFERASE"/>
    <property type="match status" value="1"/>
</dbReference>
<keyword evidence="2" id="KW-0808">Transferase</keyword>
<dbReference type="SFLD" id="SFLDG00363">
    <property type="entry name" value="AMPS_(cytGST):_Alpha-__Mu-__Pi"/>
    <property type="match status" value="1"/>
</dbReference>
<dbReference type="PANTHER" id="PTHR11571:SF224">
    <property type="entry name" value="HEMATOPOIETIC PROSTAGLANDIN D SYNTHASE"/>
    <property type="match status" value="1"/>
</dbReference>
<accession>A0A914PVA2</accession>
<dbReference type="GO" id="GO:0004602">
    <property type="term" value="F:glutathione peroxidase activity"/>
    <property type="evidence" value="ECO:0007669"/>
    <property type="project" value="UniProtKB-ARBA"/>
</dbReference>